<keyword evidence="1" id="KW-1133">Transmembrane helix</keyword>
<dbReference type="Proteomes" id="UP000235392">
    <property type="component" value="Unassembled WGS sequence"/>
</dbReference>
<name>A0A2N5TGQ1_9BASI</name>
<dbReference type="AlphaFoldDB" id="A0A2N5TGQ1"/>
<sequence>MVPKYLRGITLLVDEYPMMKKYQNNKIPPTVLLISILAFVGLVIFNVFTQGKVLHGKPIISSEFVNPGPEKGHNITCEPAPLTLHQNFFTIPSEPASKTREPSGELEYSYESTGLFQWHIYAIEGLFDAPPESRSSRTRTGVYYSSQTMGCTIEQVKLRYRFADSTFSFVTAGGCLVSDNHNRSFLNVFTSYDSNIQNIYTVPIPESIQQSL</sequence>
<evidence type="ECO:0000313" key="4">
    <source>
        <dbReference type="Proteomes" id="UP000235392"/>
    </source>
</evidence>
<organism evidence="2 4">
    <name type="scientific">Puccinia coronata f. sp. avenae</name>
    <dbReference type="NCBI Taxonomy" id="200324"/>
    <lineage>
        <taxon>Eukaryota</taxon>
        <taxon>Fungi</taxon>
        <taxon>Dikarya</taxon>
        <taxon>Basidiomycota</taxon>
        <taxon>Pucciniomycotina</taxon>
        <taxon>Pucciniomycetes</taxon>
        <taxon>Pucciniales</taxon>
        <taxon>Pucciniaceae</taxon>
        <taxon>Puccinia</taxon>
    </lineage>
</organism>
<dbReference type="EMBL" id="PGCI01000605">
    <property type="protein sequence ID" value="PLW24685.1"/>
    <property type="molecule type" value="Genomic_DNA"/>
</dbReference>
<evidence type="ECO:0000256" key="1">
    <source>
        <dbReference type="SAM" id="Phobius"/>
    </source>
</evidence>
<protein>
    <submittedName>
        <fullName evidence="2">Uncharacterized protein</fullName>
    </submittedName>
</protein>
<proteinExistence type="predicted"/>
<evidence type="ECO:0000313" key="3">
    <source>
        <dbReference type="EMBL" id="PLW52305.1"/>
    </source>
</evidence>
<gene>
    <name evidence="3" type="ORF">PCASD_00093</name>
    <name evidence="2" type="ORF">PCASD_07581</name>
</gene>
<accession>A0A2N5TGQ1</accession>
<evidence type="ECO:0000313" key="2">
    <source>
        <dbReference type="EMBL" id="PLW24685.1"/>
    </source>
</evidence>
<comment type="caution">
    <text evidence="2">The sequence shown here is derived from an EMBL/GenBank/DDBJ whole genome shotgun (WGS) entry which is preliminary data.</text>
</comment>
<dbReference type="EMBL" id="PGCI01000001">
    <property type="protein sequence ID" value="PLW52305.1"/>
    <property type="molecule type" value="Genomic_DNA"/>
</dbReference>
<keyword evidence="1" id="KW-0472">Membrane</keyword>
<keyword evidence="1" id="KW-0812">Transmembrane</keyword>
<feature type="transmembrane region" description="Helical" evidence="1">
    <location>
        <begin position="27"/>
        <end position="48"/>
    </location>
</feature>
<reference evidence="2 4" key="1">
    <citation type="submission" date="2017-11" db="EMBL/GenBank/DDBJ databases">
        <title>De novo assembly and phasing of dikaryotic genomes from two isolates of Puccinia coronata f. sp. avenae, the causal agent of oat crown rust.</title>
        <authorList>
            <person name="Miller M.E."/>
            <person name="Zhang Y."/>
            <person name="Omidvar V."/>
            <person name="Sperschneider J."/>
            <person name="Schwessinger B."/>
            <person name="Raley C."/>
            <person name="Palmer J.M."/>
            <person name="Garnica D."/>
            <person name="Upadhyaya N."/>
            <person name="Rathjen J."/>
            <person name="Taylor J.M."/>
            <person name="Park R.F."/>
            <person name="Dodds P.N."/>
            <person name="Hirsch C.D."/>
            <person name="Kianian S.F."/>
            <person name="Figueroa M."/>
        </authorList>
    </citation>
    <scope>NUCLEOTIDE SEQUENCE [LARGE SCALE GENOMIC DNA]</scope>
    <source>
        <strain evidence="2">12SD80</strain>
    </source>
</reference>